<evidence type="ECO:0000313" key="6">
    <source>
        <dbReference type="EMBL" id="CAQ63323.1"/>
    </source>
</evidence>
<dbReference type="PROSITE" id="PS00210">
    <property type="entry name" value="HEMOCYANIN_2"/>
    <property type="match status" value="1"/>
</dbReference>
<dbReference type="Gene3D" id="2.60.40.1520">
    <property type="entry name" value="Hemocyanin, C-terminal domain"/>
    <property type="match status" value="1"/>
</dbReference>
<keyword evidence="1" id="KW-0758">Storage protein</keyword>
<dbReference type="AlphaFoldDB" id="B3GW86"/>
<evidence type="ECO:0000256" key="1">
    <source>
        <dbReference type="ARBA" id="ARBA00022761"/>
    </source>
</evidence>
<protein>
    <submittedName>
        <fullName evidence="6">Hexamerin</fullName>
    </submittedName>
</protein>
<dbReference type="Gene3D" id="1.10.1280.10">
    <property type="entry name" value="Di-copper center containing domain from catechol oxidase"/>
    <property type="match status" value="1"/>
</dbReference>
<dbReference type="EMBL" id="FM165290">
    <property type="protein sequence ID" value="CAQ63323.1"/>
    <property type="molecule type" value="mRNA"/>
</dbReference>
<name>B3GW86_THEDO</name>
<dbReference type="SUPFAM" id="SSF81296">
    <property type="entry name" value="E set domains"/>
    <property type="match status" value="1"/>
</dbReference>
<feature type="domain" description="Hemocyanin N-terminal" evidence="4">
    <location>
        <begin position="39"/>
        <end position="159"/>
    </location>
</feature>
<feature type="domain" description="Hemocyanin C-terminal" evidence="5">
    <location>
        <begin position="440"/>
        <end position="693"/>
    </location>
</feature>
<accession>B3GW86</accession>
<dbReference type="InterPro" id="IPR014756">
    <property type="entry name" value="Ig_E-set"/>
</dbReference>
<dbReference type="InterPro" id="IPR000896">
    <property type="entry name" value="Hemocyanin/hexamerin_mid_dom"/>
</dbReference>
<dbReference type="InterPro" id="IPR005204">
    <property type="entry name" value="Hemocyanin_N"/>
</dbReference>
<dbReference type="PANTHER" id="PTHR11511:SF5">
    <property type="entry name" value="FAT-BODY PROTEIN 1-RELATED"/>
    <property type="match status" value="1"/>
</dbReference>
<dbReference type="SUPFAM" id="SSF48056">
    <property type="entry name" value="Di-copper centre-containing domain"/>
    <property type="match status" value="1"/>
</dbReference>
<dbReference type="SUPFAM" id="SSF48050">
    <property type="entry name" value="Hemocyanin, N-terminal domain"/>
    <property type="match status" value="1"/>
</dbReference>
<dbReference type="Gene3D" id="1.20.1370.10">
    <property type="entry name" value="Hemocyanin, N-terminal domain"/>
    <property type="match status" value="1"/>
</dbReference>
<dbReference type="InterPro" id="IPR013788">
    <property type="entry name" value="Hemocyanin/hexamerin"/>
</dbReference>
<evidence type="ECO:0000259" key="3">
    <source>
        <dbReference type="Pfam" id="PF00372"/>
    </source>
</evidence>
<dbReference type="InterPro" id="IPR037020">
    <property type="entry name" value="Hemocyanin_C_sf"/>
</dbReference>
<dbReference type="PRINTS" id="PR00187">
    <property type="entry name" value="HAEMOCYANIN"/>
</dbReference>
<feature type="signal peptide" evidence="2">
    <location>
        <begin position="1"/>
        <end position="18"/>
    </location>
</feature>
<organism evidence="6">
    <name type="scientific">Thermobia domestica</name>
    <name type="common">Firebrat</name>
    <name type="synonym">Lepisma domestica</name>
    <dbReference type="NCBI Taxonomy" id="89055"/>
    <lineage>
        <taxon>Eukaryota</taxon>
        <taxon>Metazoa</taxon>
        <taxon>Ecdysozoa</taxon>
        <taxon>Arthropoda</taxon>
        <taxon>Hexapoda</taxon>
        <taxon>Insecta</taxon>
        <taxon>Zygentoma</taxon>
        <taxon>Lepismatidae</taxon>
        <taxon>Thermobia</taxon>
    </lineage>
</organism>
<dbReference type="InterPro" id="IPR036697">
    <property type="entry name" value="Hemocyanin_N_sf"/>
</dbReference>
<keyword evidence="2" id="KW-0732">Signal</keyword>
<dbReference type="PANTHER" id="PTHR11511">
    <property type="entry name" value="LARVAL STORAGE PROTEIN/PHENOLOXIDASE"/>
    <property type="match status" value="1"/>
</dbReference>
<evidence type="ECO:0000259" key="5">
    <source>
        <dbReference type="Pfam" id="PF03723"/>
    </source>
</evidence>
<feature type="domain" description="Hemocyanin middle" evidence="3">
    <location>
        <begin position="165"/>
        <end position="431"/>
    </location>
</feature>
<feature type="chain" id="PRO_5002787698" evidence="2">
    <location>
        <begin position="19"/>
        <end position="711"/>
    </location>
</feature>
<sequence>MAQTLVLISTLLVAFVAATNIHHYNRRYDDRVAADNYHLNKQDVIIKLLHRVHQPNQYRDLADIGNNYNIEQNVDKYQNEEAVRKFVEQYKKGMLPRGRIFSIFDKKQQDEMINLFEVFYYAKDFDTFLKTACFARDRVNEGQFVHAFLTAILHREDTKDVVLPPIYEVMPHFFLDTKVIKKAYEAKMRQENALIKMNYTHNRQLKNEDQKVAYFSEDMGLNQFYSYYQMDHPFFYKKDYGTEEDRKGELFYYMHQQLLARYDLERLANDLPTIETLKLNKYVKRGYAPKLSYRQGEDFPLRPDNLQLKDLDYEKPEERLKVRDVNDYERRVRDAIDRGYIFTDENNQVPLNNDKGIDILGKIVGATHDENDKYYGNKYHGSIKTMTHKIVGRVTDPEDKYDQTPSVLEHYETSVRDPAFYSIHKRINRLFQKHKENLPQYTRQDIQEQGVKVVNVEVDKLMTYFEDYDVDLTNVVDATLKEGERQQFQQDQEVIIKARVKRINHKPFTVKVEVESDNNKNAMVRVFLGPKYNYLGQELSLEEKRQYMVELDRFPVQLTSGKNVIQRESKDFNSIVPDHIPTKNLKHMVKSAVEGEQTFYVQKGKRQCGLPEHLLLPKGKKAGLPFTLFIMVTENENNEQDNVNYKQPFILCGVKEGKYPDTKPMGYPFDRKFDERDIKSATNVYVKDVLIYHKRDVSESSDKYSQYDDLY</sequence>
<evidence type="ECO:0000259" key="4">
    <source>
        <dbReference type="Pfam" id="PF03722"/>
    </source>
</evidence>
<dbReference type="Pfam" id="PF03723">
    <property type="entry name" value="Hemocyanin_C"/>
    <property type="match status" value="1"/>
</dbReference>
<evidence type="ECO:0000256" key="2">
    <source>
        <dbReference type="SAM" id="SignalP"/>
    </source>
</evidence>
<reference evidence="6" key="1">
    <citation type="journal article" date="2008" name="Insect Biochem. Mol. Biol.">
        <title>Molecular characterization of hemocyanin and hexamerin from the firebrat Thermobia domestica (Zygentoma).</title>
        <authorList>
            <person name="Pick C."/>
            <person name="Hagner-Holler S."/>
            <person name="Burmester T."/>
        </authorList>
    </citation>
    <scope>NUCLEOTIDE SEQUENCE</scope>
</reference>
<dbReference type="GO" id="GO:0005615">
    <property type="term" value="C:extracellular space"/>
    <property type="evidence" value="ECO:0007669"/>
    <property type="project" value="UniProtKB-ARBA"/>
</dbReference>
<dbReference type="InterPro" id="IPR008922">
    <property type="entry name" value="Di-copper_centre_dom_sf"/>
</dbReference>
<dbReference type="Pfam" id="PF03722">
    <property type="entry name" value="Hemocyanin_N"/>
    <property type="match status" value="1"/>
</dbReference>
<dbReference type="GO" id="GO:0045735">
    <property type="term" value="F:nutrient reservoir activity"/>
    <property type="evidence" value="ECO:0007669"/>
    <property type="project" value="UniProtKB-KW"/>
</dbReference>
<gene>
    <name evidence="6" type="primary">hex</name>
</gene>
<proteinExistence type="evidence at transcript level"/>
<dbReference type="Pfam" id="PF00372">
    <property type="entry name" value="Hemocyanin_M"/>
    <property type="match status" value="1"/>
</dbReference>
<dbReference type="InterPro" id="IPR005203">
    <property type="entry name" value="Hemocyanin_C"/>
</dbReference>